<feature type="repeat" description="WD" evidence="5">
    <location>
        <begin position="532"/>
        <end position="573"/>
    </location>
</feature>
<dbReference type="PANTHER" id="PTHR19848">
    <property type="entry name" value="WD40 REPEAT PROTEIN"/>
    <property type="match status" value="1"/>
</dbReference>
<dbReference type="Gene3D" id="3.30.200.20">
    <property type="entry name" value="Phosphorylase Kinase, domain 1"/>
    <property type="match status" value="1"/>
</dbReference>
<keyword evidence="1 5" id="KW-0853">WD repeat</keyword>
<dbReference type="PROSITE" id="PS00108">
    <property type="entry name" value="PROTEIN_KINASE_ST"/>
    <property type="match status" value="1"/>
</dbReference>
<feature type="binding site" evidence="6">
    <location>
        <position position="120"/>
    </location>
    <ligand>
        <name>ATP</name>
        <dbReference type="ChEBI" id="CHEBI:30616"/>
    </ligand>
</feature>
<feature type="repeat" description="WD" evidence="5">
    <location>
        <begin position="1010"/>
        <end position="1051"/>
    </location>
</feature>
<organism evidence="9 10">
    <name type="scientific">Aureliella helgolandensis</name>
    <dbReference type="NCBI Taxonomy" id="2527968"/>
    <lineage>
        <taxon>Bacteria</taxon>
        <taxon>Pseudomonadati</taxon>
        <taxon>Planctomycetota</taxon>
        <taxon>Planctomycetia</taxon>
        <taxon>Pirellulales</taxon>
        <taxon>Pirellulaceae</taxon>
        <taxon>Aureliella</taxon>
    </lineage>
</organism>
<dbReference type="Proteomes" id="UP000318017">
    <property type="component" value="Chromosome"/>
</dbReference>
<dbReference type="Pfam" id="PF00400">
    <property type="entry name" value="WD40"/>
    <property type="match status" value="7"/>
</dbReference>
<dbReference type="InterPro" id="IPR036322">
    <property type="entry name" value="WD40_repeat_dom_sf"/>
</dbReference>
<dbReference type="PANTHER" id="PTHR19848:SF8">
    <property type="entry name" value="F-BOX AND WD REPEAT DOMAIN CONTAINING 7"/>
    <property type="match status" value="1"/>
</dbReference>
<keyword evidence="9" id="KW-0418">Kinase</keyword>
<dbReference type="InterPro" id="IPR017441">
    <property type="entry name" value="Protein_kinase_ATP_BS"/>
</dbReference>
<dbReference type="PROSITE" id="PS50294">
    <property type="entry name" value="WD_REPEATS_REGION"/>
    <property type="match status" value="8"/>
</dbReference>
<dbReference type="KEGG" id="ahel:Q31a_51650"/>
<dbReference type="PROSITE" id="PS00107">
    <property type="entry name" value="PROTEIN_KINASE_ATP"/>
    <property type="match status" value="1"/>
</dbReference>
<dbReference type="EC" id="2.7.11.1" evidence="9"/>
<dbReference type="InterPro" id="IPR020472">
    <property type="entry name" value="WD40_PAC1"/>
</dbReference>
<dbReference type="CDD" id="cd14014">
    <property type="entry name" value="STKc_PknB_like"/>
    <property type="match status" value="1"/>
</dbReference>
<dbReference type="EMBL" id="CP036298">
    <property type="protein sequence ID" value="QDV26786.1"/>
    <property type="molecule type" value="Genomic_DNA"/>
</dbReference>
<feature type="repeat" description="WD" evidence="5">
    <location>
        <begin position="616"/>
        <end position="657"/>
    </location>
</feature>
<reference evidence="9 10" key="1">
    <citation type="submission" date="2019-02" db="EMBL/GenBank/DDBJ databases">
        <title>Deep-cultivation of Planctomycetes and their phenomic and genomic characterization uncovers novel biology.</title>
        <authorList>
            <person name="Wiegand S."/>
            <person name="Jogler M."/>
            <person name="Boedeker C."/>
            <person name="Pinto D."/>
            <person name="Vollmers J."/>
            <person name="Rivas-Marin E."/>
            <person name="Kohn T."/>
            <person name="Peeters S.H."/>
            <person name="Heuer A."/>
            <person name="Rast P."/>
            <person name="Oberbeckmann S."/>
            <person name="Bunk B."/>
            <person name="Jeske O."/>
            <person name="Meyerdierks A."/>
            <person name="Storesund J.E."/>
            <person name="Kallscheuer N."/>
            <person name="Luecker S."/>
            <person name="Lage O.M."/>
            <person name="Pohl T."/>
            <person name="Merkel B.J."/>
            <person name="Hornburger P."/>
            <person name="Mueller R.-W."/>
            <person name="Bruemmer F."/>
            <person name="Labrenz M."/>
            <person name="Spormann A.M."/>
            <person name="Op den Camp H."/>
            <person name="Overmann J."/>
            <person name="Amann R."/>
            <person name="Jetten M.S.M."/>
            <person name="Mascher T."/>
            <person name="Medema M.H."/>
            <person name="Devos D.P."/>
            <person name="Kaster A.-K."/>
            <person name="Ovreas L."/>
            <person name="Rohde M."/>
            <person name="Galperin M.Y."/>
            <person name="Jogler C."/>
        </authorList>
    </citation>
    <scope>NUCLEOTIDE SEQUENCE [LARGE SCALE GENOMIC DNA]</scope>
    <source>
        <strain evidence="9 10">Q31a</strain>
    </source>
</reference>
<proteinExistence type="predicted"/>
<dbReference type="InterPro" id="IPR000719">
    <property type="entry name" value="Prot_kinase_dom"/>
</dbReference>
<dbReference type="SUPFAM" id="SSF56112">
    <property type="entry name" value="Protein kinase-like (PK-like)"/>
    <property type="match status" value="1"/>
</dbReference>
<keyword evidence="2" id="KW-0677">Repeat</keyword>
<feature type="repeat" description="WD" evidence="5">
    <location>
        <begin position="1052"/>
        <end position="1080"/>
    </location>
</feature>
<dbReference type="SUPFAM" id="SSF50978">
    <property type="entry name" value="WD40 repeat-like"/>
    <property type="match status" value="1"/>
</dbReference>
<dbReference type="SMART" id="SM00320">
    <property type="entry name" value="WD40"/>
    <property type="match status" value="14"/>
</dbReference>
<dbReference type="InterPro" id="IPR008271">
    <property type="entry name" value="Ser/Thr_kinase_AS"/>
</dbReference>
<evidence type="ECO:0000256" key="6">
    <source>
        <dbReference type="PROSITE-ProRule" id="PRU10141"/>
    </source>
</evidence>
<dbReference type="SUPFAM" id="SSF50998">
    <property type="entry name" value="Quinoprotein alcohol dehydrogenase-like"/>
    <property type="match status" value="1"/>
</dbReference>
<evidence type="ECO:0000256" key="4">
    <source>
        <dbReference type="ARBA" id="ARBA00022840"/>
    </source>
</evidence>
<feature type="repeat" description="WD" evidence="5">
    <location>
        <begin position="803"/>
        <end position="834"/>
    </location>
</feature>
<evidence type="ECO:0000256" key="3">
    <source>
        <dbReference type="ARBA" id="ARBA00022741"/>
    </source>
</evidence>
<dbReference type="Gene3D" id="2.130.10.10">
    <property type="entry name" value="YVTN repeat-like/Quinoprotein amine dehydrogenase"/>
    <property type="match status" value="4"/>
</dbReference>
<evidence type="ECO:0000259" key="8">
    <source>
        <dbReference type="PROSITE" id="PS50011"/>
    </source>
</evidence>
<keyword evidence="3 6" id="KW-0547">Nucleotide-binding</keyword>
<dbReference type="InterPro" id="IPR024977">
    <property type="entry name" value="Apc4-like_WD40_dom"/>
</dbReference>
<evidence type="ECO:0000313" key="10">
    <source>
        <dbReference type="Proteomes" id="UP000318017"/>
    </source>
</evidence>
<dbReference type="InterPro" id="IPR011009">
    <property type="entry name" value="Kinase-like_dom_sf"/>
</dbReference>
<dbReference type="CDD" id="cd00200">
    <property type="entry name" value="WD40"/>
    <property type="match status" value="2"/>
</dbReference>
<keyword evidence="10" id="KW-1185">Reference proteome</keyword>
<dbReference type="OrthoDB" id="500858at2"/>
<protein>
    <submittedName>
        <fullName evidence="9">Serine/threonine-protein kinase PknB</fullName>
        <ecNumber evidence="9">2.7.11.1</ecNumber>
    </submittedName>
</protein>
<evidence type="ECO:0000256" key="2">
    <source>
        <dbReference type="ARBA" id="ARBA00022737"/>
    </source>
</evidence>
<evidence type="ECO:0000256" key="5">
    <source>
        <dbReference type="PROSITE-ProRule" id="PRU00221"/>
    </source>
</evidence>
<evidence type="ECO:0000256" key="7">
    <source>
        <dbReference type="SAM" id="MobiDB-lite"/>
    </source>
</evidence>
<dbReference type="InterPro" id="IPR015943">
    <property type="entry name" value="WD40/YVTN_repeat-like_dom_sf"/>
</dbReference>
<dbReference type="PROSITE" id="PS50011">
    <property type="entry name" value="PROTEIN_KINASE_DOM"/>
    <property type="match status" value="1"/>
</dbReference>
<gene>
    <name evidence="9" type="primary">pknB_21</name>
    <name evidence="9" type="ORF">Q31a_51650</name>
</gene>
<sequence length="1133" mass="124407">MPGSRLNDKSIFNAAREIGSEDARLAYLHEACGSDGEQFERVTALLAGFGKNSRFLESPASGLLRTGDVPTAHSLTSPKLERPGAQIGLYIVREQLGEGGMGVVYVAEQQEPVRRHVALKIIKPGMDSREILARFDAERQALAMMSHPNIAKILDGGATEAGRPFFVMELVKGVAITKFCDQQKLNLRERLELFVTVCQAVQHAHLKGIIHRDLKPSNILVELHDVTAMPKVIDFGVAKATHQRLTHQTIYTRFSQMIGTPQYMSPEQAQQSGLDIDTRSDVYSLGVVMYELLTGSTPFQESLATAGYDEMRRIIQEEEPPRPSHRISTLKAEQGSTLVERPPTAAPQLERQVERELDWIVLKALEKDRERRYESASALAQDIRRYLNDEPVEAFPPSATYRLRKFASRNTPTIVTTVLVAASLVIGTTVSIWQAREANSARELADQRFFEADNQRQIAVYAAQLAQQNEEYSQQLVYAADIKLAANAWQTGDVSRFTNLLDRYAQVADKTDHRGFEWSYLRQFGRANFRSIASQTVGSSVIRFSPDGKYLVTGRHDGSLCFWDGQSDEHLATRRGHEGMARGIDFAPDGNRMASIGDDGMIRLWDLAGHSQIRSFHAHADHGYFVCFVMDGRVLASSGEDSVVRLWDATTGESLGNLEGDAKAVELEVMSCSPDGRLCVFGELDSVAYMWDGQTNKRICRLDLGHRDGVGCWARCACFSPDGQLVAVGTNQNAIRLCNAQTGEQIETFTGHEDDIQAVTFHPSGRLLASSDMAGVIRTWPLSSAVALVEHDSSPTDQWPPYFQAHSARAWSIDFSPDGTRLVSASKDGNVCSWGGREQVRQNLVGAADASSVAFVSHGSELLIAGEKNIQIWNRKSDELRSFGQDFAKGEGAFGVAISPDGDTYVTGHDAGVICFWSRETGELLRRLIGHEDDVDHISFSPDGLLLATGSWDGTAKLWNFATGEQVAVFEMPPHCDDVAVSPNGGLLACSALDEAMLFDVTSGKRLHRLRGHKNSANCLAFSPDGKLLATGSADRTIRIWSVDTGKILHVISAHKDKIYSLAFSPDGRTIASGGGEGTIAFSHVATGQFLFDTKVGQRKVRWLHFSPDGTTLAAVVSLEGVVLLHVQRADSN</sequence>
<evidence type="ECO:0000313" key="9">
    <source>
        <dbReference type="EMBL" id="QDV26786.1"/>
    </source>
</evidence>
<feature type="region of interest" description="Disordered" evidence="7">
    <location>
        <begin position="317"/>
        <end position="347"/>
    </location>
</feature>
<dbReference type="Gene3D" id="1.10.510.10">
    <property type="entry name" value="Transferase(Phosphotransferase) domain 1"/>
    <property type="match status" value="1"/>
</dbReference>
<evidence type="ECO:0000256" key="1">
    <source>
        <dbReference type="ARBA" id="ARBA00022574"/>
    </source>
</evidence>
<keyword evidence="4 6" id="KW-0067">ATP-binding</keyword>
<dbReference type="GO" id="GO:0005524">
    <property type="term" value="F:ATP binding"/>
    <property type="evidence" value="ECO:0007669"/>
    <property type="project" value="UniProtKB-UniRule"/>
</dbReference>
<dbReference type="RefSeq" id="WP_145083192.1">
    <property type="nucleotide sequence ID" value="NZ_CP036298.1"/>
</dbReference>
<dbReference type="Pfam" id="PF12894">
    <property type="entry name" value="ANAPC4_WD40"/>
    <property type="match status" value="1"/>
</dbReference>
<feature type="repeat" description="WD" evidence="5">
    <location>
        <begin position="574"/>
        <end position="615"/>
    </location>
</feature>
<dbReference type="InterPro" id="IPR011047">
    <property type="entry name" value="Quinoprotein_ADH-like_sf"/>
</dbReference>
<dbReference type="InterPro" id="IPR001680">
    <property type="entry name" value="WD40_rpt"/>
</dbReference>
<feature type="repeat" description="WD" evidence="5">
    <location>
        <begin position="928"/>
        <end position="969"/>
    </location>
</feature>
<accession>A0A518GDW2</accession>
<dbReference type="PRINTS" id="PR00320">
    <property type="entry name" value="GPROTEINBRPT"/>
</dbReference>
<name>A0A518GDW2_9BACT</name>
<dbReference type="SMART" id="SM00220">
    <property type="entry name" value="S_TKc"/>
    <property type="match status" value="1"/>
</dbReference>
<dbReference type="GO" id="GO:0004674">
    <property type="term" value="F:protein serine/threonine kinase activity"/>
    <property type="evidence" value="ECO:0007669"/>
    <property type="project" value="UniProtKB-EC"/>
</dbReference>
<dbReference type="PROSITE" id="PS50082">
    <property type="entry name" value="WD_REPEATS_2"/>
    <property type="match status" value="8"/>
</dbReference>
<dbReference type="Pfam" id="PF00069">
    <property type="entry name" value="Pkinase"/>
    <property type="match status" value="1"/>
</dbReference>
<feature type="domain" description="Protein kinase" evidence="8">
    <location>
        <begin position="90"/>
        <end position="387"/>
    </location>
</feature>
<dbReference type="AlphaFoldDB" id="A0A518GDW2"/>
<feature type="repeat" description="WD" evidence="5">
    <location>
        <begin position="749"/>
        <end position="790"/>
    </location>
</feature>
<dbReference type="PROSITE" id="PS00678">
    <property type="entry name" value="WD_REPEATS_1"/>
    <property type="match status" value="3"/>
</dbReference>
<dbReference type="InterPro" id="IPR019775">
    <property type="entry name" value="WD40_repeat_CS"/>
</dbReference>
<keyword evidence="9" id="KW-0808">Transferase</keyword>